<dbReference type="PANTHER" id="PTHR16184">
    <property type="entry name" value="ELONGATOR COMPLEX PROTEIN 6"/>
    <property type="match status" value="1"/>
</dbReference>
<sequence length="311" mass="33506">MPLTQERVLQTLRICKFNNNHARLLAALTPAPVDTPPCCDCPRITTSDFSFLFPLLAHASISVTADLPAVPPRLVLVSTSQLFLHYNLTCRKLGTTAGASLAAMGPDRMLFVDAVSHMYTGAKEEQEESGRAGWQVDPARPSGAVKMLRFGHKDVLAFLLNGIAKHIEEHFMGQPSLILVDDLMPFVYAGVHEADVVEFVRRLVRLAESTNSTLVTQSATDLGLPAADMLVQSLPLMADVVLVCKGLPSGYSRDVHGQISVVHGRRAVIRMLGSEAGKELQAGVPVPVQVQFKVVDKGVEFFGSGLSGAVV</sequence>
<dbReference type="PANTHER" id="PTHR16184:SF6">
    <property type="entry name" value="ELONGATOR COMPLEX PROTEIN 6"/>
    <property type="match status" value="1"/>
</dbReference>
<dbReference type="UniPathway" id="UPA00988"/>
<evidence type="ECO:0000256" key="2">
    <source>
        <dbReference type="ARBA" id="ARBA00008837"/>
    </source>
</evidence>
<dbReference type="AlphaFoldDB" id="A0A1Y2I1S5"/>
<dbReference type="EMBL" id="MCFL01000005">
    <property type="protein sequence ID" value="ORZ39362.1"/>
    <property type="molecule type" value="Genomic_DNA"/>
</dbReference>
<dbReference type="GO" id="GO:0002098">
    <property type="term" value="P:tRNA wobble uridine modification"/>
    <property type="evidence" value="ECO:0007669"/>
    <property type="project" value="InterPro"/>
</dbReference>
<organism evidence="3 4">
    <name type="scientific">Catenaria anguillulae PL171</name>
    <dbReference type="NCBI Taxonomy" id="765915"/>
    <lineage>
        <taxon>Eukaryota</taxon>
        <taxon>Fungi</taxon>
        <taxon>Fungi incertae sedis</taxon>
        <taxon>Blastocladiomycota</taxon>
        <taxon>Blastocladiomycetes</taxon>
        <taxon>Blastocladiales</taxon>
        <taxon>Catenariaceae</taxon>
        <taxon>Catenaria</taxon>
    </lineage>
</organism>
<reference evidence="3 4" key="1">
    <citation type="submission" date="2016-07" db="EMBL/GenBank/DDBJ databases">
        <title>Pervasive Adenine N6-methylation of Active Genes in Fungi.</title>
        <authorList>
            <consortium name="DOE Joint Genome Institute"/>
            <person name="Mondo S.J."/>
            <person name="Dannebaum R.O."/>
            <person name="Kuo R.C."/>
            <person name="Labutti K."/>
            <person name="Haridas S."/>
            <person name="Kuo A."/>
            <person name="Salamov A."/>
            <person name="Ahrendt S.R."/>
            <person name="Lipzen A."/>
            <person name="Sullivan W."/>
            <person name="Andreopoulos W.B."/>
            <person name="Clum A."/>
            <person name="Lindquist E."/>
            <person name="Daum C."/>
            <person name="Ramamoorthy G.K."/>
            <person name="Gryganskyi A."/>
            <person name="Culley D."/>
            <person name="Magnuson J.K."/>
            <person name="James T.Y."/>
            <person name="O'Malley M.A."/>
            <person name="Stajich J.E."/>
            <person name="Spatafora J.W."/>
            <person name="Visel A."/>
            <person name="Grigoriev I.V."/>
        </authorList>
    </citation>
    <scope>NUCLEOTIDE SEQUENCE [LARGE SCALE GENOMIC DNA]</scope>
    <source>
        <strain evidence="3 4">PL171</strain>
    </source>
</reference>
<comment type="caution">
    <text evidence="3">The sequence shown here is derived from an EMBL/GenBank/DDBJ whole genome shotgun (WGS) entry which is preliminary data.</text>
</comment>
<comment type="similarity">
    <text evidence="2">Belongs to the ELP6 family.</text>
</comment>
<gene>
    <name evidence="3" type="ORF">BCR44DRAFT_1246235</name>
</gene>
<dbReference type="STRING" id="765915.A0A1Y2I1S5"/>
<protein>
    <recommendedName>
        <fullName evidence="5">Elongator complex protein 6</fullName>
    </recommendedName>
</protein>
<proteinExistence type="inferred from homology"/>
<comment type="pathway">
    <text evidence="1">tRNA modification; 5-methoxycarbonylmethyl-2-thiouridine-tRNA biosynthesis.</text>
</comment>
<evidence type="ECO:0000313" key="3">
    <source>
        <dbReference type="EMBL" id="ORZ39362.1"/>
    </source>
</evidence>
<dbReference type="InterPro" id="IPR027417">
    <property type="entry name" value="P-loop_NTPase"/>
</dbReference>
<dbReference type="Gene3D" id="3.40.50.300">
    <property type="entry name" value="P-loop containing nucleotide triphosphate hydrolases"/>
    <property type="match status" value="1"/>
</dbReference>
<evidence type="ECO:0000256" key="1">
    <source>
        <dbReference type="ARBA" id="ARBA00005043"/>
    </source>
</evidence>
<accession>A0A1Y2I1S5</accession>
<dbReference type="Pfam" id="PF09807">
    <property type="entry name" value="ELP6"/>
    <property type="match status" value="1"/>
</dbReference>
<evidence type="ECO:0008006" key="5">
    <source>
        <dbReference type="Google" id="ProtNLM"/>
    </source>
</evidence>
<dbReference type="OrthoDB" id="9995306at2759"/>
<dbReference type="GO" id="GO:0033588">
    <property type="term" value="C:elongator holoenzyme complex"/>
    <property type="evidence" value="ECO:0007669"/>
    <property type="project" value="InterPro"/>
</dbReference>
<dbReference type="Proteomes" id="UP000193411">
    <property type="component" value="Unassembled WGS sequence"/>
</dbReference>
<keyword evidence="4" id="KW-1185">Reference proteome</keyword>
<dbReference type="InterPro" id="IPR018627">
    <property type="entry name" value="ELP6"/>
</dbReference>
<name>A0A1Y2I1S5_9FUNG</name>
<evidence type="ECO:0000313" key="4">
    <source>
        <dbReference type="Proteomes" id="UP000193411"/>
    </source>
</evidence>